<dbReference type="GeneID" id="115919529"/>
<reference evidence="4" key="1">
    <citation type="submission" date="2015-02" db="EMBL/GenBank/DDBJ databases">
        <title>Genome sequencing for Strongylocentrotus purpuratus.</title>
        <authorList>
            <person name="Murali S."/>
            <person name="Liu Y."/>
            <person name="Vee V."/>
            <person name="English A."/>
            <person name="Wang M."/>
            <person name="Skinner E."/>
            <person name="Han Y."/>
            <person name="Muzny D.M."/>
            <person name="Worley K.C."/>
            <person name="Gibbs R.A."/>
        </authorList>
    </citation>
    <scope>NUCLEOTIDE SEQUENCE</scope>
</reference>
<evidence type="ECO:0000259" key="2">
    <source>
        <dbReference type="Pfam" id="PF05699"/>
    </source>
</evidence>
<evidence type="ECO:0000313" key="3">
    <source>
        <dbReference type="EnsemblMetazoa" id="XP_030829456"/>
    </source>
</evidence>
<dbReference type="KEGG" id="spu:115919529"/>
<evidence type="ECO:0000313" key="4">
    <source>
        <dbReference type="Proteomes" id="UP000007110"/>
    </source>
</evidence>
<dbReference type="GO" id="GO:0046983">
    <property type="term" value="F:protein dimerization activity"/>
    <property type="evidence" value="ECO:0007669"/>
    <property type="project" value="InterPro"/>
</dbReference>
<proteinExistence type="predicted"/>
<protein>
    <recommendedName>
        <fullName evidence="2">HAT C-terminal dimerisation domain-containing protein</fullName>
    </recommendedName>
</protein>
<dbReference type="InterPro" id="IPR008906">
    <property type="entry name" value="HATC_C_dom"/>
</dbReference>
<name>A0A7M7N0S7_STRPU</name>
<dbReference type="OMA" id="NICCLMD"/>
<dbReference type="EnsemblMetazoa" id="XM_030973596">
    <property type="protein sequence ID" value="XP_030829456"/>
    <property type="gene ID" value="LOC115919529"/>
</dbReference>
<dbReference type="SUPFAM" id="SSF53098">
    <property type="entry name" value="Ribonuclease H-like"/>
    <property type="match status" value="1"/>
</dbReference>
<dbReference type="Pfam" id="PF05699">
    <property type="entry name" value="Dimer_Tnp_hAT"/>
    <property type="match status" value="1"/>
</dbReference>
<organism evidence="3 4">
    <name type="scientific">Strongylocentrotus purpuratus</name>
    <name type="common">Purple sea urchin</name>
    <dbReference type="NCBI Taxonomy" id="7668"/>
    <lineage>
        <taxon>Eukaryota</taxon>
        <taxon>Metazoa</taxon>
        <taxon>Echinodermata</taxon>
        <taxon>Eleutherozoa</taxon>
        <taxon>Echinozoa</taxon>
        <taxon>Echinoidea</taxon>
        <taxon>Euechinoidea</taxon>
        <taxon>Echinacea</taxon>
        <taxon>Camarodonta</taxon>
        <taxon>Echinidea</taxon>
        <taxon>Strongylocentrotidae</taxon>
        <taxon>Strongylocentrotus</taxon>
    </lineage>
</organism>
<evidence type="ECO:0000256" key="1">
    <source>
        <dbReference type="SAM" id="MobiDB-lite"/>
    </source>
</evidence>
<feature type="domain" description="HAT C-terminal dimerisation" evidence="2">
    <location>
        <begin position="42"/>
        <end position="93"/>
    </location>
</feature>
<dbReference type="InterPro" id="IPR012337">
    <property type="entry name" value="RNaseH-like_sf"/>
</dbReference>
<dbReference type="Proteomes" id="UP000007110">
    <property type="component" value="Unassembled WGS sequence"/>
</dbReference>
<keyword evidence="4" id="KW-1185">Reference proteome</keyword>
<accession>A0A7M7N0S7</accession>
<dbReference type="RefSeq" id="XP_030829456.1">
    <property type="nucleotide sequence ID" value="XM_030973596.1"/>
</dbReference>
<feature type="region of interest" description="Disordered" evidence="1">
    <location>
        <begin position="121"/>
        <end position="149"/>
    </location>
</feature>
<reference evidence="3" key="2">
    <citation type="submission" date="2021-01" db="UniProtKB">
        <authorList>
            <consortium name="EnsemblMetazoa"/>
        </authorList>
    </citation>
    <scope>IDENTIFICATION</scope>
</reference>
<dbReference type="AlphaFoldDB" id="A0A7M7N0S7"/>
<dbReference type="InParanoid" id="A0A7M7N0S7"/>
<dbReference type="PANTHER" id="PTHR46880">
    <property type="entry name" value="RAS-ASSOCIATING DOMAIN-CONTAINING PROTEIN"/>
    <property type="match status" value="1"/>
</dbReference>
<sequence length="174" mass="19393">MLKDAGVDLDSLGVEWDLFKARTYHVKKSKKGQQWTSIIPDLQGDMPNICCLMDLLLSIPASSAEAERGFSRLKLVKTSLRTSLKDENVTNSMLIVMHSPSVAEFSPQPAIDLWCSSGNRSRRPEMVHRRPGPHSDSTDSSDHSDLDEDFDVVEFDEVDELVDEVDSHSDTDSG</sequence>
<dbReference type="OrthoDB" id="8930602at2759"/>
<dbReference type="PANTHER" id="PTHR46880:SF9">
    <property type="entry name" value="ZINC FINGER PROTEIN 862"/>
    <property type="match status" value="1"/>
</dbReference>